<dbReference type="RefSeq" id="WP_055662833.1">
    <property type="nucleotide sequence ID" value="NZ_CYPR01000069.1"/>
</dbReference>
<dbReference type="Proteomes" id="UP000049455">
    <property type="component" value="Unassembled WGS sequence"/>
</dbReference>
<dbReference type="OrthoDB" id="7859359at2"/>
<evidence type="ECO:0000313" key="2">
    <source>
        <dbReference type="Proteomes" id="UP000049455"/>
    </source>
</evidence>
<keyword evidence="2" id="KW-1185">Reference proteome</keyword>
<sequence>MDQHLLSHVLPHLGATAREVVRDLLEALDVEEGIDPNIAYYVDAAIAEVRAAIVAGTAQEEVAIPRERLIGCTEAFETSTSVSPAAEALSAALPPLVALYSALRQALDFAAAIRLSIQLLHPN</sequence>
<dbReference type="AlphaFoldDB" id="A0A0M7B717"/>
<proteinExistence type="predicted"/>
<name>A0A0M7B717_9RHOB</name>
<reference evidence="1 2" key="1">
    <citation type="submission" date="2015-09" db="EMBL/GenBank/DDBJ databases">
        <authorList>
            <person name="Jackson K.R."/>
            <person name="Lunt B.L."/>
            <person name="Fisher J.N.B."/>
            <person name="Gardner A.V."/>
            <person name="Bailey M.E."/>
            <person name="Deus L.M."/>
            <person name="Earl A.S."/>
            <person name="Gibby P.D."/>
            <person name="Hartmann K.A."/>
            <person name="Liu J.E."/>
            <person name="Manci A.M."/>
            <person name="Nielsen D.A."/>
            <person name="Solomon M.B."/>
            <person name="Breakwell D.P."/>
            <person name="Burnett S.H."/>
            <person name="Grose J.H."/>
        </authorList>
    </citation>
    <scope>NUCLEOTIDE SEQUENCE [LARGE SCALE GENOMIC DNA]</scope>
    <source>
        <strain evidence="1 2">CECT 7799</strain>
    </source>
</reference>
<accession>A0A0M7B717</accession>
<dbReference type="EMBL" id="CYPR01000069">
    <property type="protein sequence ID" value="CUH36558.1"/>
    <property type="molecule type" value="Genomic_DNA"/>
</dbReference>
<protein>
    <submittedName>
        <fullName evidence="1">Uncharacterized protein</fullName>
    </submittedName>
</protein>
<organism evidence="1 2">
    <name type="scientific">Jannaschia seosinensis</name>
    <dbReference type="NCBI Taxonomy" id="313367"/>
    <lineage>
        <taxon>Bacteria</taxon>
        <taxon>Pseudomonadati</taxon>
        <taxon>Pseudomonadota</taxon>
        <taxon>Alphaproteobacteria</taxon>
        <taxon>Rhodobacterales</taxon>
        <taxon>Roseobacteraceae</taxon>
        <taxon>Jannaschia</taxon>
    </lineage>
</organism>
<gene>
    <name evidence="1" type="ORF">JSE7799_01215</name>
</gene>
<evidence type="ECO:0000313" key="1">
    <source>
        <dbReference type="EMBL" id="CUH36558.1"/>
    </source>
</evidence>